<proteinExistence type="predicted"/>
<accession>A0A645D9Y1</accession>
<dbReference type="AlphaFoldDB" id="A0A645D9Y1"/>
<gene>
    <name evidence="1" type="ORF">SDC9_133080</name>
</gene>
<reference evidence="1" key="1">
    <citation type="submission" date="2019-08" db="EMBL/GenBank/DDBJ databases">
        <authorList>
            <person name="Kucharzyk K."/>
            <person name="Murdoch R.W."/>
            <person name="Higgins S."/>
            <person name="Loffler F."/>
        </authorList>
    </citation>
    <scope>NUCLEOTIDE SEQUENCE</scope>
</reference>
<comment type="caution">
    <text evidence="1">The sequence shown here is derived from an EMBL/GenBank/DDBJ whole genome shotgun (WGS) entry which is preliminary data.</text>
</comment>
<dbReference type="EMBL" id="VSSQ01034148">
    <property type="protein sequence ID" value="MPM85997.1"/>
    <property type="molecule type" value="Genomic_DNA"/>
</dbReference>
<protein>
    <recommendedName>
        <fullName evidence="2">Secretion system C-terminal sorting domain-containing protein</fullName>
    </recommendedName>
</protein>
<evidence type="ECO:0000313" key="1">
    <source>
        <dbReference type="EMBL" id="MPM85997.1"/>
    </source>
</evidence>
<sequence length="292" mass="32299">MELEGSGTGDKSLFAVDRFWVLRKANWTTEPVSFLTFTYRDVEFAPANTITETSLLAQYWDGAQWTPAWNSGTALFGVNNAGANQVNSISTGSGNFYTWVLADKSSFLPVELLKFEADCDASGFPVISWGTTSETNNNYFTLERSPDGVFWTTIAEIAGAGNSNSQVSYSYDDVGAFSSMNYYRLSQTDFDGTQEIEGVITSDCRNGQSSDTDSFWIECNDVNEINLSFYSTTEESVALRVFDMRGRLVFSEIVSAVKGLNSYIIPVMPEDAVYMFSITGGNINLSNKVYLH</sequence>
<name>A0A645D9Y1_9ZZZZ</name>
<organism evidence="1">
    <name type="scientific">bioreactor metagenome</name>
    <dbReference type="NCBI Taxonomy" id="1076179"/>
    <lineage>
        <taxon>unclassified sequences</taxon>
        <taxon>metagenomes</taxon>
        <taxon>ecological metagenomes</taxon>
    </lineage>
</organism>
<evidence type="ECO:0008006" key="2">
    <source>
        <dbReference type="Google" id="ProtNLM"/>
    </source>
</evidence>